<gene>
    <name evidence="1" type="ORF">E2C01_037848</name>
</gene>
<name>A0A5B7FCK0_PORTR</name>
<proteinExistence type="predicted"/>
<comment type="caution">
    <text evidence="1">The sequence shown here is derived from an EMBL/GenBank/DDBJ whole genome shotgun (WGS) entry which is preliminary data.</text>
</comment>
<keyword evidence="2" id="KW-1185">Reference proteome</keyword>
<dbReference type="EMBL" id="VSRR010006167">
    <property type="protein sequence ID" value="MPC44182.1"/>
    <property type="molecule type" value="Genomic_DNA"/>
</dbReference>
<accession>A0A5B7FCK0</accession>
<evidence type="ECO:0000313" key="1">
    <source>
        <dbReference type="EMBL" id="MPC44182.1"/>
    </source>
</evidence>
<evidence type="ECO:0000313" key="2">
    <source>
        <dbReference type="Proteomes" id="UP000324222"/>
    </source>
</evidence>
<dbReference type="AlphaFoldDB" id="A0A5B7FCK0"/>
<reference evidence="1 2" key="1">
    <citation type="submission" date="2019-05" db="EMBL/GenBank/DDBJ databases">
        <title>Another draft genome of Portunus trituberculatus and its Hox gene families provides insights of decapod evolution.</title>
        <authorList>
            <person name="Jeong J.-H."/>
            <person name="Song I."/>
            <person name="Kim S."/>
            <person name="Choi T."/>
            <person name="Kim D."/>
            <person name="Ryu S."/>
            <person name="Kim W."/>
        </authorList>
    </citation>
    <scope>NUCLEOTIDE SEQUENCE [LARGE SCALE GENOMIC DNA]</scope>
    <source>
        <tissue evidence="1">Muscle</tissue>
    </source>
</reference>
<organism evidence="1 2">
    <name type="scientific">Portunus trituberculatus</name>
    <name type="common">Swimming crab</name>
    <name type="synonym">Neptunus trituberculatus</name>
    <dbReference type="NCBI Taxonomy" id="210409"/>
    <lineage>
        <taxon>Eukaryota</taxon>
        <taxon>Metazoa</taxon>
        <taxon>Ecdysozoa</taxon>
        <taxon>Arthropoda</taxon>
        <taxon>Crustacea</taxon>
        <taxon>Multicrustacea</taxon>
        <taxon>Malacostraca</taxon>
        <taxon>Eumalacostraca</taxon>
        <taxon>Eucarida</taxon>
        <taxon>Decapoda</taxon>
        <taxon>Pleocyemata</taxon>
        <taxon>Brachyura</taxon>
        <taxon>Eubrachyura</taxon>
        <taxon>Portunoidea</taxon>
        <taxon>Portunidae</taxon>
        <taxon>Portuninae</taxon>
        <taxon>Portunus</taxon>
    </lineage>
</organism>
<protein>
    <submittedName>
        <fullName evidence="1">Uncharacterized protein</fullName>
    </submittedName>
</protein>
<sequence>MASPPLANHASSLPSRFFSTITVPCHALPSSSPSSRTRPLRTFILFSHFSPSHPSSPRSSSTLILSALAPPHHALLHHLSDSASQNTHSIRHLYHELESSPVSVVLVVQGLDGI</sequence>
<dbReference type="Proteomes" id="UP000324222">
    <property type="component" value="Unassembled WGS sequence"/>
</dbReference>